<feature type="transmembrane region" description="Helical" evidence="9">
    <location>
        <begin position="1264"/>
        <end position="1289"/>
    </location>
</feature>
<evidence type="ECO:0000313" key="13">
    <source>
        <dbReference type="Proteomes" id="UP000035680"/>
    </source>
</evidence>
<evidence type="ECO:0000256" key="9">
    <source>
        <dbReference type="SAM" id="Phobius"/>
    </source>
</evidence>
<evidence type="ECO:0000256" key="8">
    <source>
        <dbReference type="SAM" id="MobiDB-lite"/>
    </source>
</evidence>
<evidence type="ECO:0000256" key="4">
    <source>
        <dbReference type="ARBA" id="ARBA00022989"/>
    </source>
</evidence>
<evidence type="ECO:0000259" key="10">
    <source>
        <dbReference type="Pfam" id="PF00520"/>
    </source>
</evidence>
<feature type="compositionally biased region" description="Polar residues" evidence="8">
    <location>
        <begin position="908"/>
        <end position="928"/>
    </location>
</feature>
<keyword evidence="13" id="KW-1185">Reference proteome</keyword>
<keyword evidence="2" id="KW-0813">Transport</keyword>
<dbReference type="GO" id="GO:0005886">
    <property type="term" value="C:plasma membrane"/>
    <property type="evidence" value="ECO:0007669"/>
    <property type="project" value="TreeGrafter"/>
</dbReference>
<evidence type="ECO:0000256" key="7">
    <source>
        <dbReference type="ARBA" id="ARBA00023303"/>
    </source>
</evidence>
<dbReference type="GO" id="GO:0030001">
    <property type="term" value="P:metal ion transport"/>
    <property type="evidence" value="ECO:0007669"/>
    <property type="project" value="TreeGrafter"/>
</dbReference>
<dbReference type="Proteomes" id="UP000035680">
    <property type="component" value="Unassembled WGS sequence"/>
</dbReference>
<dbReference type="STRING" id="75913.A0A0K0FFJ9"/>
<sequence length="1556" mass="179094">MKFNEISPKNSPAMDNDRRKIRKHRHLHGVNAPPVNVSIHQWKDMLKMSLQSVNINNYFKESNGLTIGSTNDTDDEYSFAIDKLFNKRECNKYVKTMKESQRCGCGRLEFEHSSEAINNANRLTSETDLEKIEENWNRSYIKGADRWSIKNHTKLLPTDAYGTIEFQGGPRPIKAQYVRLSFDSDCSSIIHLLQNIWQIPPPKLVISIHGGTNNFNLQPKLARIFRNGLIKSASTTGAWIITSGCDDGVTRHVAAAIESCHNSSRNKAKIISIGIAPWGLLKRREDFIGKDHTVLYRKTGNNMKSRFITLNNRHGYFLLTDNGTVGKWGSEIILRRRLEGYIKENQTIVNEGKTIPVVCVILEGGTFSIRTALQYVTTIPKTPVVICDGSGRASDMISFAHHYIQDDGNLPEILRKQLLSLIESVFQLTKEEAEHLLKDLLECASQKEMLTIFRSGGEHKNDFDHAILTALLKGYDLTPTEQLSLTLSWNRVDIARSDIFHPNIEWKMDDLHNIMIEALIYDRVDFVRLLLENGVDMQKFLTIGRLEELYNSDKGPTNTLYYIVRDVTKINHNYRYKLTHIGLAMEKLIGNGFKSYYSSYEFRKNYLEYKNSCKKKNVNVNGGTGSYSSRRLSAFFPFNTTSSQEQGDEFSWRRRVKSAFHDSPNKKQKTVVINLEDNISSRSHKFDTKSDDLTLSNGGIRFRYPFNELLVWAVLTKRHQMARCMWEHGEESMAKALVACALNRNLAKEAREDYLDVEISDDLKKNAEEFKHLSLDLLDCCYRQDDDKTLHLLTYELKYWGNETNISLAVMANNKQFLAHPCCQMLLADLWHGGMRIRSNSNLKVIMGILFFPSIFALEYKTKEELMFQPQTAAEHENEIYDSSSSEDDTDTSDSDSSSSSDSDSESNQHGAKSFFGSNQSLHFSSILPSRLRRSKKESKQQRRQSMDSSSSHLTSIRTNKIRTISLTTENLTNNQEVIENIDVLSTPIAEKILDPTQLTNNGKNKSIPQQNNEELSTTYDYKHKESVVRPLVKVKPKKIKAKRKLYEFISAPITTFWTWFLSFIAFLIADIYVLLIKTEKDVSILEYILFIYVIVFGMEEIRKLFMSEPTKIKKKLTFFFSDTWNWITILAVSLYIFGFILRCSSESTAQSGRVILAIDSTIWVLKILDYLTIHPKIGIYITMVIKMVIAMSYHIALLFISLLAFGLPRQSIFYPNEDWSWVLVRNIFYKPYFMLYGEVYAGEIDLCNDEGTNCVPGHFVPPILMTIFLLIANLLLISMLMATFNNIFIEVSCLAKQYWLFQRYHQVMKYESSPVLPPPFTLIYHIYWVGKYIWYRNIFNIRKIAQKIGIVKLTNLKKEHIFDNTLKLFLSLSQVEKIHDFEEECMEALTLQQEDNFKSATDTRIKNATENTETILSRISDVVRNEGTLKEAVSLIETRLNTIEVRENELTEHLRHISEMLPQIFPKYDKSSGSMYDPDQVLDYISNVSDHGAEYADSRIRDSIRRKLGTTDYTSITDSIVVKNVSGEKKDGGNDFKDVFTEDEKDEDDYDVESN</sequence>
<dbReference type="GO" id="GO:0005261">
    <property type="term" value="F:monoatomic cation channel activity"/>
    <property type="evidence" value="ECO:0007669"/>
    <property type="project" value="TreeGrafter"/>
</dbReference>
<keyword evidence="4 9" id="KW-1133">Transmembrane helix</keyword>
<name>A0A0K0FFJ9_STRVS</name>
<evidence type="ECO:0000256" key="1">
    <source>
        <dbReference type="ARBA" id="ARBA00004141"/>
    </source>
</evidence>
<feature type="domain" description="Ion transport" evidence="10">
    <location>
        <begin position="1060"/>
        <end position="1291"/>
    </location>
</feature>
<evidence type="ECO:0000259" key="11">
    <source>
        <dbReference type="Pfam" id="PF18139"/>
    </source>
</evidence>
<feature type="region of interest" description="Disordered" evidence="8">
    <location>
        <begin position="874"/>
        <end position="957"/>
    </location>
</feature>
<feature type="transmembrane region" description="Helical" evidence="9">
    <location>
        <begin position="1046"/>
        <end position="1073"/>
    </location>
</feature>
<dbReference type="Pfam" id="PF00520">
    <property type="entry name" value="Ion_trans"/>
    <property type="match status" value="1"/>
</dbReference>
<dbReference type="PANTHER" id="PTHR13800:SF1">
    <property type="entry name" value="TRANSIENT RECEPTOR POTENTIAL CATION CHANNEL TRPM"/>
    <property type="match status" value="1"/>
</dbReference>
<dbReference type="Pfam" id="PF25508">
    <property type="entry name" value="TRPM2"/>
    <property type="match status" value="2"/>
</dbReference>
<dbReference type="SUPFAM" id="SSF81324">
    <property type="entry name" value="Voltage-gated potassium channels"/>
    <property type="match status" value="1"/>
</dbReference>
<dbReference type="InterPro" id="IPR050927">
    <property type="entry name" value="TRPM"/>
</dbReference>
<keyword evidence="6 9" id="KW-0472">Membrane</keyword>
<keyword evidence="5" id="KW-0406">Ion transport</keyword>
<keyword evidence="3 9" id="KW-0812">Transmembrane</keyword>
<dbReference type="InterPro" id="IPR057366">
    <property type="entry name" value="TRPM-like"/>
</dbReference>
<dbReference type="Pfam" id="PF18139">
    <property type="entry name" value="LSDAT_euk"/>
    <property type="match status" value="1"/>
</dbReference>
<evidence type="ECO:0000256" key="6">
    <source>
        <dbReference type="ARBA" id="ARBA00023136"/>
    </source>
</evidence>
<evidence type="ECO:0000259" key="12">
    <source>
        <dbReference type="Pfam" id="PF25508"/>
    </source>
</evidence>
<feature type="transmembrane region" description="Helical" evidence="9">
    <location>
        <begin position="1124"/>
        <end position="1142"/>
    </location>
</feature>
<proteinExistence type="predicted"/>
<evidence type="ECO:0000256" key="2">
    <source>
        <dbReference type="ARBA" id="ARBA00022448"/>
    </source>
</evidence>
<feature type="transmembrane region" description="Helical" evidence="9">
    <location>
        <begin position="1184"/>
        <end position="1208"/>
    </location>
</feature>
<organism evidence="13 14">
    <name type="scientific">Strongyloides venezuelensis</name>
    <name type="common">Threadworm</name>
    <dbReference type="NCBI Taxonomy" id="75913"/>
    <lineage>
        <taxon>Eukaryota</taxon>
        <taxon>Metazoa</taxon>
        <taxon>Ecdysozoa</taxon>
        <taxon>Nematoda</taxon>
        <taxon>Chromadorea</taxon>
        <taxon>Rhabditida</taxon>
        <taxon>Tylenchina</taxon>
        <taxon>Panagrolaimomorpha</taxon>
        <taxon>Strongyloidoidea</taxon>
        <taxon>Strongyloididae</taxon>
        <taxon>Strongyloides</taxon>
    </lineage>
</organism>
<evidence type="ECO:0000256" key="3">
    <source>
        <dbReference type="ARBA" id="ARBA00022692"/>
    </source>
</evidence>
<feature type="domain" description="TRPM-like" evidence="12">
    <location>
        <begin position="680"/>
        <end position="820"/>
    </location>
</feature>
<feature type="compositionally biased region" description="Basic and acidic residues" evidence="8">
    <location>
        <begin position="1527"/>
        <end position="1543"/>
    </location>
</feature>
<feature type="region of interest" description="Disordered" evidence="8">
    <location>
        <begin position="1527"/>
        <end position="1556"/>
    </location>
</feature>
<feature type="domain" description="TRPM-like" evidence="12">
    <location>
        <begin position="498"/>
        <end position="616"/>
    </location>
</feature>
<protein>
    <submittedName>
        <fullName evidence="14">LSDAT_euk domain-containing protein</fullName>
    </submittedName>
</protein>
<feature type="domain" description="TRPM SLOG" evidence="11">
    <location>
        <begin position="175"/>
        <end position="443"/>
    </location>
</feature>
<comment type="subcellular location">
    <subcellularLocation>
        <location evidence="1">Membrane</location>
        <topology evidence="1">Multi-pass membrane protein</topology>
    </subcellularLocation>
</comment>
<evidence type="ECO:0000256" key="5">
    <source>
        <dbReference type="ARBA" id="ARBA00023065"/>
    </source>
</evidence>
<keyword evidence="7" id="KW-0407">Ion channel</keyword>
<feature type="compositionally biased region" description="Acidic residues" evidence="8">
    <location>
        <begin position="1544"/>
        <end position="1556"/>
    </location>
</feature>
<dbReference type="WBParaSite" id="SVE_0764200.1">
    <property type="protein sequence ID" value="SVE_0764200.1"/>
    <property type="gene ID" value="SVE_0764200"/>
</dbReference>
<feature type="transmembrane region" description="Helical" evidence="9">
    <location>
        <begin position="1085"/>
        <end position="1103"/>
    </location>
</feature>
<dbReference type="InterPro" id="IPR005821">
    <property type="entry name" value="Ion_trans_dom"/>
</dbReference>
<accession>A0A0K0FFJ9</accession>
<feature type="compositionally biased region" description="Acidic residues" evidence="8">
    <location>
        <begin position="885"/>
        <end position="894"/>
    </location>
</feature>
<dbReference type="PANTHER" id="PTHR13800">
    <property type="entry name" value="TRANSIENT RECEPTOR POTENTIAL CATION CHANNEL, SUBFAMILY M, MEMBER 6"/>
    <property type="match status" value="1"/>
</dbReference>
<reference evidence="14" key="2">
    <citation type="submission" date="2015-08" db="UniProtKB">
        <authorList>
            <consortium name="WormBaseParasite"/>
        </authorList>
    </citation>
    <scope>IDENTIFICATION</scope>
</reference>
<reference evidence="13" key="1">
    <citation type="submission" date="2014-07" db="EMBL/GenBank/DDBJ databases">
        <authorList>
            <person name="Martin A.A"/>
            <person name="De Silva N."/>
        </authorList>
    </citation>
    <scope>NUCLEOTIDE SEQUENCE</scope>
</reference>
<dbReference type="InterPro" id="IPR041491">
    <property type="entry name" value="TRPM_SLOG"/>
</dbReference>
<evidence type="ECO:0000313" key="14">
    <source>
        <dbReference type="WBParaSite" id="SVE_0764200.1"/>
    </source>
</evidence>